<sequence>MSLIFLIKMLITELSMACALRFCMKKASLMLKGATETANFTENLPWQGLKLGDDGLEKFKDAINYLNNWKNEMYAEHITPSEFLTLQTSQGLRVTLQSTIDLSTYLLEKCDFSYKFGLMKLIDLFHPHKYPFHLVYFGSDMFPEILQPYFEHSCHQNWKYFNKETLLNKNFNLSQVANCFSAILV</sequence>
<evidence type="ECO:0000313" key="2">
    <source>
        <dbReference type="EMBL" id="KAF0747352.1"/>
    </source>
</evidence>
<dbReference type="AlphaFoldDB" id="A0A6G0Y1T0"/>
<evidence type="ECO:0000256" key="1">
    <source>
        <dbReference type="SAM" id="SignalP"/>
    </source>
</evidence>
<dbReference type="EMBL" id="VUJU01006874">
    <property type="protein sequence ID" value="KAF0747352.1"/>
    <property type="molecule type" value="Genomic_DNA"/>
</dbReference>
<dbReference type="Proteomes" id="UP000478052">
    <property type="component" value="Unassembled WGS sequence"/>
</dbReference>
<keyword evidence="1" id="KW-0732">Signal</keyword>
<gene>
    <name evidence="2" type="ORF">FWK35_00011912</name>
</gene>
<name>A0A6G0Y1T0_APHCR</name>
<comment type="caution">
    <text evidence="2">The sequence shown here is derived from an EMBL/GenBank/DDBJ whole genome shotgun (WGS) entry which is preliminary data.</text>
</comment>
<accession>A0A6G0Y1T0</accession>
<protein>
    <submittedName>
        <fullName evidence="2">Uncharacterized protein</fullName>
    </submittedName>
</protein>
<feature type="signal peptide" evidence="1">
    <location>
        <begin position="1"/>
        <end position="19"/>
    </location>
</feature>
<organism evidence="2 3">
    <name type="scientific">Aphis craccivora</name>
    <name type="common">Cowpea aphid</name>
    <dbReference type="NCBI Taxonomy" id="307492"/>
    <lineage>
        <taxon>Eukaryota</taxon>
        <taxon>Metazoa</taxon>
        <taxon>Ecdysozoa</taxon>
        <taxon>Arthropoda</taxon>
        <taxon>Hexapoda</taxon>
        <taxon>Insecta</taxon>
        <taxon>Pterygota</taxon>
        <taxon>Neoptera</taxon>
        <taxon>Paraneoptera</taxon>
        <taxon>Hemiptera</taxon>
        <taxon>Sternorrhyncha</taxon>
        <taxon>Aphidomorpha</taxon>
        <taxon>Aphidoidea</taxon>
        <taxon>Aphididae</taxon>
        <taxon>Aphidini</taxon>
        <taxon>Aphis</taxon>
        <taxon>Aphis</taxon>
    </lineage>
</organism>
<feature type="chain" id="PRO_5026350733" evidence="1">
    <location>
        <begin position="20"/>
        <end position="185"/>
    </location>
</feature>
<evidence type="ECO:0000313" key="3">
    <source>
        <dbReference type="Proteomes" id="UP000478052"/>
    </source>
</evidence>
<keyword evidence="3" id="KW-1185">Reference proteome</keyword>
<proteinExistence type="predicted"/>
<reference evidence="2 3" key="1">
    <citation type="submission" date="2019-08" db="EMBL/GenBank/DDBJ databases">
        <title>Whole genome of Aphis craccivora.</title>
        <authorList>
            <person name="Voronova N.V."/>
            <person name="Shulinski R.S."/>
            <person name="Bandarenka Y.V."/>
            <person name="Zhorov D.G."/>
            <person name="Warner D."/>
        </authorList>
    </citation>
    <scope>NUCLEOTIDE SEQUENCE [LARGE SCALE GENOMIC DNA]</scope>
    <source>
        <strain evidence="2">180601</strain>
        <tissue evidence="2">Whole Body</tissue>
    </source>
</reference>